<dbReference type="InterPro" id="IPR028098">
    <property type="entry name" value="Glyco_trans_4-like_N"/>
</dbReference>
<dbReference type="InterPro" id="IPR050194">
    <property type="entry name" value="Glycosyltransferase_grp1"/>
</dbReference>
<protein>
    <submittedName>
        <fullName evidence="2">GDP-mannose-dependent alpha-mannosyltransferase</fullName>
        <ecNumber evidence="2">2.4.1.-</ecNumber>
    </submittedName>
</protein>
<sequence length="346" mass="38902">MRIAIATDAWFPQINGVVRTLDKTISLLKEWGHEVLCINPGLFRSVPMPTYPDIPLALFPYARVKEMLDAFQPDAIHLSTEGPIGWAGRRYCLRHNHPYTTTYHTRFPEYVRLRAPIPLSLSYAFVRAFHNKATLTMVATGSMKKTLESHGFKNLEYWTRGVDIEHFVPIDQPVLDLPHPIALYLGRVAVEKNITDFLDLKMPGSKVVIGDGPALESLQQRYPQAHFLGYRKNGDLTRLLASADVMVFPSRTDTFGLVMLEAMACGVPVATYPVEGPLDVIKNGINGWMDEDLPTAVTRALEVDRNSCRQFAEGYSWEACTRQFLTLIQSNLSDPVVESAPAEKRL</sequence>
<dbReference type="PANTHER" id="PTHR45947:SF3">
    <property type="entry name" value="SULFOQUINOVOSYL TRANSFERASE SQD2"/>
    <property type="match status" value="1"/>
</dbReference>
<dbReference type="CDD" id="cd03814">
    <property type="entry name" value="GT4-like"/>
    <property type="match status" value="1"/>
</dbReference>
<keyword evidence="2" id="KW-0328">Glycosyltransferase</keyword>
<name>A0A7Z0VM60_9GAMM</name>
<dbReference type="Pfam" id="PF13692">
    <property type="entry name" value="Glyco_trans_1_4"/>
    <property type="match status" value="1"/>
</dbReference>
<evidence type="ECO:0000259" key="1">
    <source>
        <dbReference type="Pfam" id="PF13439"/>
    </source>
</evidence>
<dbReference type="PANTHER" id="PTHR45947">
    <property type="entry name" value="SULFOQUINOVOSYL TRANSFERASE SQD2"/>
    <property type="match status" value="1"/>
</dbReference>
<dbReference type="Proteomes" id="UP000094769">
    <property type="component" value="Unassembled WGS sequence"/>
</dbReference>
<dbReference type="Gene3D" id="3.40.50.2000">
    <property type="entry name" value="Glycogen Phosphorylase B"/>
    <property type="match status" value="2"/>
</dbReference>
<reference evidence="2 3" key="1">
    <citation type="submission" date="2016-06" db="EMBL/GenBank/DDBJ databases">
        <title>Genome sequence of endosymbiont of Candidatus Endolucinida thiodiazotropha.</title>
        <authorList>
            <person name="Poehlein A."/>
            <person name="Koenig S."/>
            <person name="Heiden S.E."/>
            <person name="Thuermer A."/>
            <person name="Voget S."/>
            <person name="Daniel R."/>
            <person name="Markert S."/>
            <person name="Gros O."/>
            <person name="Schweder T."/>
        </authorList>
    </citation>
    <scope>NUCLEOTIDE SEQUENCE [LARGE SCALE GENOMIC DNA]</scope>
    <source>
        <strain evidence="2 3">COS</strain>
    </source>
</reference>
<dbReference type="EMBL" id="MARB01000009">
    <property type="protein sequence ID" value="ODJ87751.1"/>
    <property type="molecule type" value="Genomic_DNA"/>
</dbReference>
<dbReference type="OrthoDB" id="9802525at2"/>
<dbReference type="Pfam" id="PF13439">
    <property type="entry name" value="Glyco_transf_4"/>
    <property type="match status" value="1"/>
</dbReference>
<dbReference type="AlphaFoldDB" id="A0A7Z0VM60"/>
<evidence type="ECO:0000313" key="3">
    <source>
        <dbReference type="Proteomes" id="UP000094769"/>
    </source>
</evidence>
<accession>A0A7Z0VM60</accession>
<feature type="domain" description="Glycosyltransferase subfamily 4-like N-terminal" evidence="1">
    <location>
        <begin position="14"/>
        <end position="165"/>
    </location>
</feature>
<dbReference type="RefSeq" id="WP_069124212.1">
    <property type="nucleotide sequence ID" value="NZ_MARB01000009.1"/>
</dbReference>
<keyword evidence="2" id="KW-0808">Transferase</keyword>
<dbReference type="EC" id="2.4.1.-" evidence="2"/>
<gene>
    <name evidence="2" type="primary">mgtA</name>
    <name evidence="2" type="ORF">CODIS_18590</name>
</gene>
<dbReference type="GO" id="GO:0016757">
    <property type="term" value="F:glycosyltransferase activity"/>
    <property type="evidence" value="ECO:0007669"/>
    <property type="project" value="UniProtKB-KW"/>
</dbReference>
<evidence type="ECO:0000313" key="2">
    <source>
        <dbReference type="EMBL" id="ODJ87751.1"/>
    </source>
</evidence>
<organism evidence="2 3">
    <name type="scientific">Candidatus Thiodiazotropha endolucinida</name>
    <dbReference type="NCBI Taxonomy" id="1655433"/>
    <lineage>
        <taxon>Bacteria</taxon>
        <taxon>Pseudomonadati</taxon>
        <taxon>Pseudomonadota</taxon>
        <taxon>Gammaproteobacteria</taxon>
        <taxon>Chromatiales</taxon>
        <taxon>Sedimenticolaceae</taxon>
        <taxon>Candidatus Thiodiazotropha</taxon>
    </lineage>
</organism>
<keyword evidence="3" id="KW-1185">Reference proteome</keyword>
<dbReference type="SUPFAM" id="SSF53756">
    <property type="entry name" value="UDP-Glycosyltransferase/glycogen phosphorylase"/>
    <property type="match status" value="1"/>
</dbReference>
<comment type="caution">
    <text evidence="2">The sequence shown here is derived from an EMBL/GenBank/DDBJ whole genome shotgun (WGS) entry which is preliminary data.</text>
</comment>
<proteinExistence type="predicted"/>